<gene>
    <name evidence="1" type="ORF">C5750_18140</name>
</gene>
<organism evidence="1 2">
    <name type="scientific">Phyllobacterium myrsinacearum</name>
    <dbReference type="NCBI Taxonomy" id="28101"/>
    <lineage>
        <taxon>Bacteria</taxon>
        <taxon>Pseudomonadati</taxon>
        <taxon>Pseudomonadota</taxon>
        <taxon>Alphaproteobacteria</taxon>
        <taxon>Hyphomicrobiales</taxon>
        <taxon>Phyllobacteriaceae</taxon>
        <taxon>Phyllobacterium</taxon>
    </lineage>
</organism>
<name>A0A2S9JFQ5_9HYPH</name>
<proteinExistence type="predicted"/>
<sequence>MAKFYIIDEPETDTLWLVNLEEKTVESLDRSMIECSGSAGYDFIKTISNRSENIMITEGYRNGPAERLSSASPLQ</sequence>
<accession>A0A2S9JFQ5</accession>
<keyword evidence="2" id="KW-1185">Reference proteome</keyword>
<evidence type="ECO:0000313" key="2">
    <source>
        <dbReference type="Proteomes" id="UP000238563"/>
    </source>
</evidence>
<dbReference type="AlphaFoldDB" id="A0A2S9JFQ5"/>
<dbReference type="Proteomes" id="UP000238563">
    <property type="component" value="Unassembled WGS sequence"/>
</dbReference>
<protein>
    <submittedName>
        <fullName evidence="1">Uncharacterized protein</fullName>
    </submittedName>
</protein>
<comment type="caution">
    <text evidence="1">The sequence shown here is derived from an EMBL/GenBank/DDBJ whole genome shotgun (WGS) entry which is preliminary data.</text>
</comment>
<reference evidence="1 2" key="1">
    <citation type="submission" date="2018-02" db="EMBL/GenBank/DDBJ databases">
        <title>The draft genome of Phyllobacterium myrsinacearum DSM5892.</title>
        <authorList>
            <person name="Li L."/>
            <person name="Liu L."/>
            <person name="Zhang X."/>
            <person name="Wang T."/>
        </authorList>
    </citation>
    <scope>NUCLEOTIDE SEQUENCE [LARGE SCALE GENOMIC DNA]</scope>
    <source>
        <strain evidence="1 2">DSM 5892</strain>
    </source>
</reference>
<evidence type="ECO:0000313" key="1">
    <source>
        <dbReference type="EMBL" id="PRD51762.1"/>
    </source>
</evidence>
<dbReference type="EMBL" id="PVBT01000005">
    <property type="protein sequence ID" value="PRD51762.1"/>
    <property type="molecule type" value="Genomic_DNA"/>
</dbReference>